<accession>A0A2N1NW63</accession>
<evidence type="ECO:0000256" key="1">
    <source>
        <dbReference type="SAM" id="SignalP"/>
    </source>
</evidence>
<feature type="chain" id="PRO_5014903649" evidence="1">
    <location>
        <begin position="20"/>
        <end position="50"/>
    </location>
</feature>
<evidence type="ECO:0000313" key="2">
    <source>
        <dbReference type="EMBL" id="PKK78115.1"/>
    </source>
</evidence>
<feature type="signal peptide" evidence="1">
    <location>
        <begin position="1"/>
        <end position="19"/>
    </location>
</feature>
<evidence type="ECO:0000313" key="3">
    <source>
        <dbReference type="Proteomes" id="UP000233469"/>
    </source>
</evidence>
<gene>
    <name evidence="2" type="ORF">RhiirC2_770551</name>
</gene>
<reference evidence="2 3" key="1">
    <citation type="submission" date="2016-04" db="EMBL/GenBank/DDBJ databases">
        <title>Genome analyses suggest a sexual origin of heterokaryosis in a supposedly ancient asexual fungus.</title>
        <authorList>
            <person name="Ropars J."/>
            <person name="Sedzielewska K."/>
            <person name="Noel J."/>
            <person name="Charron P."/>
            <person name="Farinelli L."/>
            <person name="Marton T."/>
            <person name="Kruger M."/>
            <person name="Pelin A."/>
            <person name="Brachmann A."/>
            <person name="Corradi N."/>
        </authorList>
    </citation>
    <scope>NUCLEOTIDE SEQUENCE [LARGE SCALE GENOMIC DNA]</scope>
    <source>
        <strain evidence="2 3">C2</strain>
    </source>
</reference>
<organism evidence="2 3">
    <name type="scientific">Rhizophagus irregularis</name>
    <dbReference type="NCBI Taxonomy" id="588596"/>
    <lineage>
        <taxon>Eukaryota</taxon>
        <taxon>Fungi</taxon>
        <taxon>Fungi incertae sedis</taxon>
        <taxon>Mucoromycota</taxon>
        <taxon>Glomeromycotina</taxon>
        <taxon>Glomeromycetes</taxon>
        <taxon>Glomerales</taxon>
        <taxon>Glomeraceae</taxon>
        <taxon>Rhizophagus</taxon>
    </lineage>
</organism>
<dbReference type="EMBL" id="LLXL01000096">
    <property type="protein sequence ID" value="PKK78115.1"/>
    <property type="molecule type" value="Genomic_DNA"/>
</dbReference>
<dbReference type="Proteomes" id="UP000233469">
    <property type="component" value="Unassembled WGS sequence"/>
</dbReference>
<protein>
    <submittedName>
        <fullName evidence="2">Uncharacterized protein</fullName>
    </submittedName>
</protein>
<sequence length="50" mass="5710">MKFKYLLLIIVFAIILADAAPTLKRDADAEALSFSDLEPNQFKEPDWQDP</sequence>
<dbReference type="AlphaFoldDB" id="A0A2N1NW63"/>
<reference evidence="2 3" key="2">
    <citation type="submission" date="2017-10" db="EMBL/GenBank/DDBJ databases">
        <title>Extensive intraspecific genome diversity in a model arbuscular mycorrhizal fungus.</title>
        <authorList>
            <person name="Chen E.C.H."/>
            <person name="Morin E."/>
            <person name="Baudet D."/>
            <person name="Noel J."/>
            <person name="Ndikumana S."/>
            <person name="Charron P."/>
            <person name="St-Onge C."/>
            <person name="Giorgi J."/>
            <person name="Grigoriev I.V."/>
            <person name="Roux C."/>
            <person name="Martin F.M."/>
            <person name="Corradi N."/>
        </authorList>
    </citation>
    <scope>NUCLEOTIDE SEQUENCE [LARGE SCALE GENOMIC DNA]</scope>
    <source>
        <strain evidence="2 3">C2</strain>
    </source>
</reference>
<proteinExistence type="predicted"/>
<dbReference type="VEuPathDB" id="FungiDB:RhiirA1_471652"/>
<comment type="caution">
    <text evidence="2">The sequence shown here is derived from an EMBL/GenBank/DDBJ whole genome shotgun (WGS) entry which is preliminary data.</text>
</comment>
<dbReference type="VEuPathDB" id="FungiDB:FUN_001322"/>
<keyword evidence="1" id="KW-0732">Signal</keyword>
<name>A0A2N1NW63_9GLOM</name>